<dbReference type="AlphaFoldDB" id="A0A3P7ISE2"/>
<evidence type="ECO:0000313" key="3">
    <source>
        <dbReference type="Proteomes" id="UP000270094"/>
    </source>
</evidence>
<accession>A0A3P7ISE2</accession>
<keyword evidence="3" id="KW-1185">Reference proteome</keyword>
<feature type="region of interest" description="Disordered" evidence="1">
    <location>
        <begin position="1"/>
        <end position="24"/>
    </location>
</feature>
<protein>
    <submittedName>
        <fullName evidence="2">Uncharacterized protein</fullName>
    </submittedName>
</protein>
<sequence>PPPPVRRERLRRRPSVPTVVEEPNTALPVLISLPAPGAVSAPLTVVVPAEAPPDPAPQAPSTAPAPIPAAAIPPHPRESVEHPPPPPRRTVVPENLAASRAVSSNIPTQTNNIQNEAVPTSFGSSQASAGPEVPEVGRGTTQGMQQVPLPSRNSAQTHSVLPPHQSVLFQEVPLSTPAAPAQAQPIVQLPEEMPPLNTQPATPLEGEPNRPQLVREQPAEQGRQAAAGTATVENNRPENAGNNDEARERERQADDENVNLM</sequence>
<organism evidence="2 3">
    <name type="scientific">Strongylus vulgaris</name>
    <name type="common">Blood worm</name>
    <dbReference type="NCBI Taxonomy" id="40348"/>
    <lineage>
        <taxon>Eukaryota</taxon>
        <taxon>Metazoa</taxon>
        <taxon>Ecdysozoa</taxon>
        <taxon>Nematoda</taxon>
        <taxon>Chromadorea</taxon>
        <taxon>Rhabditida</taxon>
        <taxon>Rhabditina</taxon>
        <taxon>Rhabditomorpha</taxon>
        <taxon>Strongyloidea</taxon>
        <taxon>Strongylidae</taxon>
        <taxon>Strongylus</taxon>
    </lineage>
</organism>
<feature type="region of interest" description="Disordered" evidence="1">
    <location>
        <begin position="48"/>
        <end position="261"/>
    </location>
</feature>
<feature type="compositionally biased region" description="Basic and acidic residues" evidence="1">
    <location>
        <begin position="244"/>
        <end position="254"/>
    </location>
</feature>
<evidence type="ECO:0000313" key="2">
    <source>
        <dbReference type="EMBL" id="VDM72976.1"/>
    </source>
</evidence>
<feature type="compositionally biased region" description="Pro residues" evidence="1">
    <location>
        <begin position="50"/>
        <end position="74"/>
    </location>
</feature>
<feature type="non-terminal residue" evidence="2">
    <location>
        <position position="1"/>
    </location>
</feature>
<feature type="compositionally biased region" description="Polar residues" evidence="1">
    <location>
        <begin position="101"/>
        <end position="128"/>
    </location>
</feature>
<dbReference type="EMBL" id="UYYB01028192">
    <property type="protein sequence ID" value="VDM72976.1"/>
    <property type="molecule type" value="Genomic_DNA"/>
</dbReference>
<dbReference type="Proteomes" id="UP000270094">
    <property type="component" value="Unassembled WGS sequence"/>
</dbReference>
<evidence type="ECO:0000256" key="1">
    <source>
        <dbReference type="SAM" id="MobiDB-lite"/>
    </source>
</evidence>
<proteinExistence type="predicted"/>
<gene>
    <name evidence="2" type="ORF">SVUK_LOCUS7974</name>
</gene>
<name>A0A3P7ISE2_STRVU</name>
<reference evidence="2 3" key="1">
    <citation type="submission" date="2018-11" db="EMBL/GenBank/DDBJ databases">
        <authorList>
            <consortium name="Pathogen Informatics"/>
        </authorList>
    </citation>
    <scope>NUCLEOTIDE SEQUENCE [LARGE SCALE GENOMIC DNA]</scope>
</reference>